<evidence type="ECO:0000313" key="6">
    <source>
        <dbReference type="EMBL" id="OLP07177.1"/>
    </source>
</evidence>
<protein>
    <recommendedName>
        <fullName evidence="3">Indolepyruvate oxidoreductase subunit IorA</fullName>
        <shortName evidence="3">IOR</shortName>
        <ecNumber evidence="3">1.2.7.8</ecNumber>
    </recommendedName>
    <alternativeName>
        <fullName evidence="3">Indolepyruvate ferredoxin oxidoreductase subunit alpha</fullName>
    </alternativeName>
</protein>
<dbReference type="GO" id="GO:0043805">
    <property type="term" value="F:indolepyruvate ferredoxin oxidoreductase activity"/>
    <property type="evidence" value="ECO:0007669"/>
    <property type="project" value="UniProtKB-UniRule"/>
</dbReference>
<dbReference type="GO" id="GO:0030976">
    <property type="term" value="F:thiamine pyrophosphate binding"/>
    <property type="evidence" value="ECO:0007669"/>
    <property type="project" value="InterPro"/>
</dbReference>
<keyword evidence="7" id="KW-1185">Reference proteome</keyword>
<keyword evidence="2 3" id="KW-0560">Oxidoreductase</keyword>
<sequence>MTKTILLGDEAVARAAIDAGISVAYAYPGTPSTEIYMAIEEQVKERGLNVGGMWSTNEKVAVEQAVGASYAGVRVLVSMKHVGLNVAADPFMNAAVTGAHGGLVIVVADDPGMHSSQNEQDSRYFADFAMLPCLEPADQQQCYDFTRAAFDLSEQFQVPVLLRLVTRLAHSRSQVTLAPARQQNLPNYVNDASRFTLIPSNARRAYSLLLDKQSGMQAASEAHASNALTLHGNGLPGILVSGLAWSYLQEAMGDQLHGFNLLRIGMYPLPFQKIRELLDASSEVLVIEEGYPFIERLISAGGLMREKTIRGRLTGALPRAGELCPDAIKKCFGLPTAVSLQIKGLAEVLAARPPSMCDKCPHTDSYILIKEVIAELSGEVRVMGDIGCYSLGYMEPHQAIHSCLCMGASIGMAMGLAHAGMNPAICVIGDGTFTHSGLAPLLDAAKDNTNIKVFILDNSIIAMTGGQQTSATNEEVLSLVAGMGVPRGHIRIIEPTTHKKEQNLTVIREELAYVGLSVIIARRICITYAREIKANQQIKDAKRETQEVSA</sequence>
<dbReference type="GO" id="GO:0051539">
    <property type="term" value="F:4 iron, 4 sulfur cluster binding"/>
    <property type="evidence" value="ECO:0007669"/>
    <property type="project" value="UniProtKB-UniRule"/>
</dbReference>
<keyword evidence="3" id="KW-0813">Transport</keyword>
<evidence type="ECO:0000259" key="5">
    <source>
        <dbReference type="Pfam" id="PF02775"/>
    </source>
</evidence>
<dbReference type="InterPro" id="IPR011766">
    <property type="entry name" value="TPP_enzyme_TPP-bd"/>
</dbReference>
<dbReference type="RefSeq" id="WP_075585925.1">
    <property type="nucleotide sequence ID" value="NZ_MSYM01000009.1"/>
</dbReference>
<dbReference type="Pfam" id="PF01855">
    <property type="entry name" value="POR_N"/>
    <property type="match status" value="1"/>
</dbReference>
<keyword evidence="6" id="KW-0670">Pyruvate</keyword>
<dbReference type="Proteomes" id="UP000185911">
    <property type="component" value="Unassembled WGS sequence"/>
</dbReference>
<dbReference type="CDD" id="cd02008">
    <property type="entry name" value="TPP_IOR_alpha"/>
    <property type="match status" value="1"/>
</dbReference>
<keyword evidence="1 3" id="KW-0479">Metal-binding</keyword>
<dbReference type="InterPro" id="IPR029061">
    <property type="entry name" value="THDP-binding"/>
</dbReference>
<evidence type="ECO:0000256" key="2">
    <source>
        <dbReference type="ARBA" id="ARBA00023002"/>
    </source>
</evidence>
<feature type="domain" description="Thiamine pyrophosphate enzyme TPP-binding" evidence="5">
    <location>
        <begin position="385"/>
        <end position="475"/>
    </location>
</feature>
<evidence type="ECO:0000259" key="4">
    <source>
        <dbReference type="Pfam" id="PF01855"/>
    </source>
</evidence>
<dbReference type="EMBL" id="MSYM01000009">
    <property type="protein sequence ID" value="OLP07177.1"/>
    <property type="molecule type" value="Genomic_DNA"/>
</dbReference>
<organism evidence="6 7">
    <name type="scientific">Rhodoferax antarcticus ANT.BR</name>
    <dbReference type="NCBI Taxonomy" id="1111071"/>
    <lineage>
        <taxon>Bacteria</taxon>
        <taxon>Pseudomonadati</taxon>
        <taxon>Pseudomonadota</taxon>
        <taxon>Betaproteobacteria</taxon>
        <taxon>Burkholderiales</taxon>
        <taxon>Comamonadaceae</taxon>
        <taxon>Rhodoferax</taxon>
    </lineage>
</organism>
<dbReference type="GO" id="GO:0046872">
    <property type="term" value="F:metal ion binding"/>
    <property type="evidence" value="ECO:0007669"/>
    <property type="project" value="UniProtKB-UniRule"/>
</dbReference>
<dbReference type="FunFam" id="3.40.50.970:FF:000039">
    <property type="entry name" value="Indolepyruvate oxidoreductase subunit IorA"/>
    <property type="match status" value="1"/>
</dbReference>
<comment type="cofactor">
    <cofactor evidence="3">
        <name>[4Fe-4S] cluster</name>
        <dbReference type="ChEBI" id="CHEBI:49883"/>
    </cofactor>
    <text evidence="3">Binds 2 [4Fe-4S] clusters. In this family the first cluster has a non-standard and varying [4Fe-4S] binding motif CX(2)CX(2)CX(4-5)CP.</text>
</comment>
<dbReference type="InterPro" id="IPR017721">
    <property type="entry name" value="IorA"/>
</dbReference>
<dbReference type="PIRSF" id="PIRSF006439">
    <property type="entry name" value="Indolepyruvate_ferr_oxidored"/>
    <property type="match status" value="1"/>
</dbReference>
<dbReference type="PANTHER" id="PTHR43710:SF5">
    <property type="entry name" value="INDOLEPYRUVATE FERREDOXIN OXIDOREDUCTASE ALPHA SUBUNIT"/>
    <property type="match status" value="1"/>
</dbReference>
<dbReference type="GO" id="GO:0044281">
    <property type="term" value="P:small molecule metabolic process"/>
    <property type="evidence" value="ECO:0007669"/>
    <property type="project" value="UniProtKB-ARBA"/>
</dbReference>
<comment type="catalytic activity">
    <reaction evidence="3">
        <text>indole-3-pyruvate + 2 oxidized [2Fe-2S]-[ferredoxin] + CoA = (indol-3-yl)acetyl-CoA + 2 reduced [2Fe-2S]-[ferredoxin] + CO2 + H(+)</text>
        <dbReference type="Rhea" id="RHEA:12645"/>
        <dbReference type="Rhea" id="RHEA-COMP:10000"/>
        <dbReference type="Rhea" id="RHEA-COMP:10001"/>
        <dbReference type="ChEBI" id="CHEBI:15378"/>
        <dbReference type="ChEBI" id="CHEBI:16526"/>
        <dbReference type="ChEBI" id="CHEBI:17640"/>
        <dbReference type="ChEBI" id="CHEBI:33737"/>
        <dbReference type="ChEBI" id="CHEBI:33738"/>
        <dbReference type="ChEBI" id="CHEBI:57271"/>
        <dbReference type="ChEBI" id="CHEBI:57287"/>
        <dbReference type="EC" id="1.2.7.8"/>
    </reaction>
</comment>
<dbReference type="Pfam" id="PF02775">
    <property type="entry name" value="TPP_enzyme_C"/>
    <property type="match status" value="1"/>
</dbReference>
<keyword evidence="3" id="KW-0411">Iron-sulfur</keyword>
<evidence type="ECO:0000256" key="1">
    <source>
        <dbReference type="ARBA" id="ARBA00022723"/>
    </source>
</evidence>
<dbReference type="AlphaFoldDB" id="A0A1Q8YGT7"/>
<evidence type="ECO:0000313" key="7">
    <source>
        <dbReference type="Proteomes" id="UP000185911"/>
    </source>
</evidence>
<proteinExistence type="predicted"/>
<dbReference type="InterPro" id="IPR002880">
    <property type="entry name" value="Pyrv_Fd/Flavodoxin_OxRdtase_N"/>
</dbReference>
<name>A0A1Q8YGT7_9BURK</name>
<dbReference type="SUPFAM" id="SSF52518">
    <property type="entry name" value="Thiamin diphosphate-binding fold (THDP-binding)"/>
    <property type="match status" value="2"/>
</dbReference>
<dbReference type="InterPro" id="IPR045025">
    <property type="entry name" value="HACL1-like"/>
</dbReference>
<feature type="domain" description="Pyruvate flavodoxin/ferredoxin oxidoreductase pyrimidine binding" evidence="4">
    <location>
        <begin position="15"/>
        <end position="181"/>
    </location>
</feature>
<keyword evidence="3" id="KW-0004">4Fe-4S</keyword>
<comment type="function">
    <text evidence="3">Catalyzes the ferredoxin-dependent oxidative decarboxylation of arylpyruvates.</text>
</comment>
<keyword evidence="3" id="KW-0249">Electron transport</keyword>
<dbReference type="EC" id="1.2.7.8" evidence="3"/>
<dbReference type="PANTHER" id="PTHR43710">
    <property type="entry name" value="2-HYDROXYACYL-COA LYASE"/>
    <property type="match status" value="1"/>
</dbReference>
<accession>A0A1Q8YGT7</accession>
<reference evidence="6 7" key="1">
    <citation type="submission" date="2017-01" db="EMBL/GenBank/DDBJ databases">
        <title>Genome sequence of Rhodoferax antarcticus ANT.BR, a psychrophilic purple nonsulfur bacterium from an Antarctic microbial mat.</title>
        <authorList>
            <person name="Baker J."/>
            <person name="Riester C."/>
            <person name="Skinner B."/>
            <person name="Newell A."/>
            <person name="Swingley W."/>
            <person name="Madigan M."/>
            <person name="Jung D."/>
            <person name="Asao M."/>
            <person name="Chen M."/>
            <person name="Loughlin P."/>
            <person name="Pan H."/>
            <person name="Lin S."/>
            <person name="Li N."/>
            <person name="Shaw J."/>
            <person name="Prado M."/>
            <person name="Sherman C."/>
            <person name="Li X."/>
            <person name="Tang J."/>
            <person name="Blankenship R."/>
            <person name="Zhao T."/>
            <person name="Touchman J."/>
            <person name="Sattley M."/>
        </authorList>
    </citation>
    <scope>NUCLEOTIDE SEQUENCE [LARGE SCALE GENOMIC DNA]</scope>
    <source>
        <strain evidence="6 7">ANT.BR</strain>
    </source>
</reference>
<keyword evidence="3" id="KW-0408">Iron</keyword>
<dbReference type="STRING" id="81479.RA876_01805"/>
<gene>
    <name evidence="6" type="ORF">BLL52_1464</name>
</gene>
<comment type="caution">
    <text evidence="6">The sequence shown here is derived from an EMBL/GenBank/DDBJ whole genome shotgun (WGS) entry which is preliminary data.</text>
</comment>
<dbReference type="CDD" id="cd07034">
    <property type="entry name" value="TPP_PYR_PFOR_IOR-alpha_like"/>
    <property type="match status" value="1"/>
</dbReference>
<dbReference type="Gene3D" id="3.40.50.970">
    <property type="match status" value="2"/>
</dbReference>
<evidence type="ECO:0000256" key="3">
    <source>
        <dbReference type="PIRNR" id="PIRNR006439"/>
    </source>
</evidence>